<dbReference type="Gene3D" id="3.30.9.10">
    <property type="entry name" value="D-Amino Acid Oxidase, subunit A, domain 2"/>
    <property type="match status" value="1"/>
</dbReference>
<evidence type="ECO:0000259" key="2">
    <source>
        <dbReference type="Pfam" id="PF01266"/>
    </source>
</evidence>
<name>A0ABS5DXT0_9BURK</name>
<sequence length="428" mass="46711">MYLSDTQFPPSTYAATATLPPLQPALQGAVQADVCIVGAGFTGLYTALRLAQAGQRVVVLEASRVGWGASGRNGGQVILGFSCDMPPFERALGLEGARRVWGLVREAAAEIRQHVATHQIDCELRDGHLWTSVLPRRVSLLTHWQQEAAQRWGYERLRFIPKAELPEHVASERYQAGLLDPEGGHLHPLKYVLGLARAAEAAGVVLHDGSAVQSYSLEGDGVRVRTAHGEVRADRLVLACNAYIHTLNPALRARVLPVGTYMIGTEPLGEARAKALLPTGLAVTDNQFILDYFRLTQDHRLLFGGKCTYTGRTPHNLAEAMRADMLRVFPQLADVKIAHAWGGHIDITVPRTPDFGHEGPVYWAQGFSGHGLVPTAVAGRVLAEALLGRPEDLALFERLPKRRFPGGETLGGFSQAVGMAYYRLRDYL</sequence>
<comment type="caution">
    <text evidence="3">The sequence shown here is derived from an EMBL/GenBank/DDBJ whole genome shotgun (WGS) entry which is preliminary data.</text>
</comment>
<dbReference type="RefSeq" id="WP_210809272.1">
    <property type="nucleotide sequence ID" value="NZ_JAGQDG010000004.1"/>
</dbReference>
<reference evidence="3 4" key="1">
    <citation type="submission" date="2021-04" db="EMBL/GenBank/DDBJ databases">
        <title>The genome sequence of type strain Ideonella paludis KCTC 32238.</title>
        <authorList>
            <person name="Liu Y."/>
        </authorList>
    </citation>
    <scope>NUCLEOTIDE SEQUENCE [LARGE SCALE GENOMIC DNA]</scope>
    <source>
        <strain evidence="3 4">KCTC 32238</strain>
    </source>
</reference>
<dbReference type="PANTHER" id="PTHR13847:SF281">
    <property type="entry name" value="FAD DEPENDENT OXIDOREDUCTASE DOMAIN-CONTAINING PROTEIN"/>
    <property type="match status" value="1"/>
</dbReference>
<dbReference type="InterPro" id="IPR036188">
    <property type="entry name" value="FAD/NAD-bd_sf"/>
</dbReference>
<dbReference type="InterPro" id="IPR006076">
    <property type="entry name" value="FAD-dep_OxRdtase"/>
</dbReference>
<dbReference type="Pfam" id="PF01266">
    <property type="entry name" value="DAO"/>
    <property type="match status" value="1"/>
</dbReference>
<keyword evidence="1" id="KW-0560">Oxidoreductase</keyword>
<evidence type="ECO:0000256" key="1">
    <source>
        <dbReference type="ARBA" id="ARBA00023002"/>
    </source>
</evidence>
<dbReference type="PANTHER" id="PTHR13847">
    <property type="entry name" value="SARCOSINE DEHYDROGENASE-RELATED"/>
    <property type="match status" value="1"/>
</dbReference>
<dbReference type="Proteomes" id="UP000672097">
    <property type="component" value="Unassembled WGS sequence"/>
</dbReference>
<dbReference type="EMBL" id="JAGQDG010000004">
    <property type="protein sequence ID" value="MBQ0935955.1"/>
    <property type="molecule type" value="Genomic_DNA"/>
</dbReference>
<organism evidence="3 4">
    <name type="scientific">Ideonella paludis</name>
    <dbReference type="NCBI Taxonomy" id="1233411"/>
    <lineage>
        <taxon>Bacteria</taxon>
        <taxon>Pseudomonadati</taxon>
        <taxon>Pseudomonadota</taxon>
        <taxon>Betaproteobacteria</taxon>
        <taxon>Burkholderiales</taxon>
        <taxon>Sphaerotilaceae</taxon>
        <taxon>Ideonella</taxon>
    </lineage>
</organism>
<evidence type="ECO:0000313" key="3">
    <source>
        <dbReference type="EMBL" id="MBQ0935955.1"/>
    </source>
</evidence>
<dbReference type="Gene3D" id="3.50.50.60">
    <property type="entry name" value="FAD/NAD(P)-binding domain"/>
    <property type="match status" value="1"/>
</dbReference>
<keyword evidence="4" id="KW-1185">Reference proteome</keyword>
<dbReference type="SUPFAM" id="SSF51905">
    <property type="entry name" value="FAD/NAD(P)-binding domain"/>
    <property type="match status" value="1"/>
</dbReference>
<gene>
    <name evidence="3" type="ORF">KAK11_11515</name>
</gene>
<accession>A0ABS5DXT0</accession>
<protein>
    <submittedName>
        <fullName evidence="3">FAD-binding oxidoreductase</fullName>
    </submittedName>
</protein>
<evidence type="ECO:0000313" key="4">
    <source>
        <dbReference type="Proteomes" id="UP000672097"/>
    </source>
</evidence>
<proteinExistence type="predicted"/>
<feature type="domain" description="FAD dependent oxidoreductase" evidence="2">
    <location>
        <begin position="33"/>
        <end position="384"/>
    </location>
</feature>